<name>A0AAE1HEH5_9NEOP</name>
<feature type="region of interest" description="Disordered" evidence="1">
    <location>
        <begin position="57"/>
        <end position="91"/>
    </location>
</feature>
<dbReference type="Proteomes" id="UP001219518">
    <property type="component" value="Unassembled WGS sequence"/>
</dbReference>
<evidence type="ECO:0000256" key="1">
    <source>
        <dbReference type="SAM" id="MobiDB-lite"/>
    </source>
</evidence>
<sequence length="367" mass="38741">MVDVVAETDPAVSIEEAKKKRKKRCVENNNCEDTPTKMEVMDSKVAVVAPTLVAPLPTPAARKRAHSPRTSPSRKMTKLGSGAEGGVDNETLIRETEAALKSLSGTWPGARASYYGASNHADADDKFENLFDEKHAAKARCAATASPGLGPDSLKDVITLRGTGRVPARPFASRPAGRGAGPRRDEDGDLDDSSQELHMDVDRDEDHKDFKKVPLMAPPHHGLTGYGPYPPRPTFVGFPGDALSADVGPAGVSHVPGLEDKVPPSSLCLLELNLKFEEDDQAPPPPPAAASPDPSSKQYTILQPAAAGSRAATAIQDVTREGLPAVPRAQAQDLHRTFGPLSPASIGRGESARDDLASATPLPASTR</sequence>
<feature type="region of interest" description="Disordered" evidence="1">
    <location>
        <begin position="273"/>
        <end position="299"/>
    </location>
</feature>
<feature type="compositionally biased region" description="Basic and acidic residues" evidence="1">
    <location>
        <begin position="195"/>
        <end position="212"/>
    </location>
</feature>
<gene>
    <name evidence="2" type="ORF">KUF71_008229</name>
</gene>
<dbReference type="EMBL" id="JAHWGI010000970">
    <property type="protein sequence ID" value="KAK3919080.1"/>
    <property type="molecule type" value="Genomic_DNA"/>
</dbReference>
<reference evidence="2" key="2">
    <citation type="journal article" date="2023" name="BMC Genomics">
        <title>Pest status, molecular evolution, and epigenetic factors derived from the genome assembly of Frankliniella fusca, a thysanopteran phytovirus vector.</title>
        <authorList>
            <person name="Catto M.A."/>
            <person name="Labadie P.E."/>
            <person name="Jacobson A.L."/>
            <person name="Kennedy G.G."/>
            <person name="Srinivasan R."/>
            <person name="Hunt B.G."/>
        </authorList>
    </citation>
    <scope>NUCLEOTIDE SEQUENCE</scope>
    <source>
        <strain evidence="2">PL_HMW_Pooled</strain>
    </source>
</reference>
<protein>
    <submittedName>
        <fullName evidence="2">Membrane protein insertase YidC</fullName>
    </submittedName>
</protein>
<proteinExistence type="predicted"/>
<accession>A0AAE1HEH5</accession>
<feature type="region of interest" description="Disordered" evidence="1">
    <location>
        <begin position="139"/>
        <end position="216"/>
    </location>
</feature>
<reference evidence="2" key="1">
    <citation type="submission" date="2021-07" db="EMBL/GenBank/DDBJ databases">
        <authorList>
            <person name="Catto M.A."/>
            <person name="Jacobson A."/>
            <person name="Kennedy G."/>
            <person name="Labadie P."/>
            <person name="Hunt B.G."/>
            <person name="Srinivasan R."/>
        </authorList>
    </citation>
    <scope>NUCLEOTIDE SEQUENCE</scope>
    <source>
        <strain evidence="2">PL_HMW_Pooled</strain>
        <tissue evidence="2">Head</tissue>
    </source>
</reference>
<keyword evidence="3" id="KW-1185">Reference proteome</keyword>
<dbReference type="AlphaFoldDB" id="A0AAE1HEH5"/>
<evidence type="ECO:0000313" key="2">
    <source>
        <dbReference type="EMBL" id="KAK3919080.1"/>
    </source>
</evidence>
<feature type="compositionally biased region" description="Low complexity" evidence="1">
    <location>
        <begin position="167"/>
        <end position="177"/>
    </location>
</feature>
<evidence type="ECO:0000313" key="3">
    <source>
        <dbReference type="Proteomes" id="UP001219518"/>
    </source>
</evidence>
<organism evidence="2 3">
    <name type="scientific">Frankliniella fusca</name>
    <dbReference type="NCBI Taxonomy" id="407009"/>
    <lineage>
        <taxon>Eukaryota</taxon>
        <taxon>Metazoa</taxon>
        <taxon>Ecdysozoa</taxon>
        <taxon>Arthropoda</taxon>
        <taxon>Hexapoda</taxon>
        <taxon>Insecta</taxon>
        <taxon>Pterygota</taxon>
        <taxon>Neoptera</taxon>
        <taxon>Paraneoptera</taxon>
        <taxon>Thysanoptera</taxon>
        <taxon>Terebrantia</taxon>
        <taxon>Thripoidea</taxon>
        <taxon>Thripidae</taxon>
        <taxon>Frankliniella</taxon>
    </lineage>
</organism>
<comment type="caution">
    <text evidence="2">The sequence shown here is derived from an EMBL/GenBank/DDBJ whole genome shotgun (WGS) entry which is preliminary data.</text>
</comment>
<feature type="region of interest" description="Disordered" evidence="1">
    <location>
        <begin position="323"/>
        <end position="367"/>
    </location>
</feature>